<accession>A0A4Q2KSB7</accession>
<evidence type="ECO:0000256" key="1">
    <source>
        <dbReference type="SAM" id="Phobius"/>
    </source>
</evidence>
<dbReference type="Proteomes" id="UP000293623">
    <property type="component" value="Unassembled WGS sequence"/>
</dbReference>
<evidence type="ECO:0000313" key="2">
    <source>
        <dbReference type="EMBL" id="RXZ66602.1"/>
    </source>
</evidence>
<gene>
    <name evidence="2" type="ORF">ETX26_08025</name>
</gene>
<reference evidence="2 3" key="1">
    <citation type="submission" date="2019-01" db="EMBL/GenBank/DDBJ databases">
        <title>Altererythrobacter rhizovicinus sp. nov., isolated from the rhizosphere soil of Haloxylon ammodendron.</title>
        <authorList>
            <person name="Li H.-P."/>
            <person name="Gou J.-Y."/>
            <person name="Yao D."/>
            <person name="Han Q.-Q."/>
            <person name="Shao K.-Z."/>
            <person name="Zhao Q."/>
            <person name="Zhang J.-L."/>
        </authorList>
    </citation>
    <scope>NUCLEOTIDE SEQUENCE [LARGE SCALE GENOMIC DNA]</scope>
    <source>
        <strain evidence="2 3">AY-3R</strain>
    </source>
</reference>
<dbReference type="AlphaFoldDB" id="A0A4Q2KSB7"/>
<keyword evidence="1" id="KW-0812">Transmembrane</keyword>
<organism evidence="2 3">
    <name type="scientific">Pelagerythrobacter rhizovicinus</name>
    <dbReference type="NCBI Taxonomy" id="2268576"/>
    <lineage>
        <taxon>Bacteria</taxon>
        <taxon>Pseudomonadati</taxon>
        <taxon>Pseudomonadota</taxon>
        <taxon>Alphaproteobacteria</taxon>
        <taxon>Sphingomonadales</taxon>
        <taxon>Erythrobacteraceae</taxon>
        <taxon>Pelagerythrobacter</taxon>
    </lineage>
</organism>
<keyword evidence="3" id="KW-1185">Reference proteome</keyword>
<feature type="transmembrane region" description="Helical" evidence="1">
    <location>
        <begin position="12"/>
        <end position="29"/>
    </location>
</feature>
<feature type="transmembrane region" description="Helical" evidence="1">
    <location>
        <begin position="41"/>
        <end position="64"/>
    </location>
</feature>
<sequence length="67" mass="7400">MSWTEFPLFAKALLGLLAIFCVANFVYFVSGDSPYSQRDMIALVVIFVVGSAIILSAGFVFRLFNKS</sequence>
<evidence type="ECO:0000313" key="3">
    <source>
        <dbReference type="Proteomes" id="UP000293623"/>
    </source>
</evidence>
<name>A0A4Q2KSB7_9SPHN</name>
<comment type="caution">
    <text evidence="2">The sequence shown here is derived from an EMBL/GenBank/DDBJ whole genome shotgun (WGS) entry which is preliminary data.</text>
</comment>
<keyword evidence="1" id="KW-1133">Transmembrane helix</keyword>
<dbReference type="EMBL" id="SDPV01000001">
    <property type="protein sequence ID" value="RXZ66602.1"/>
    <property type="molecule type" value="Genomic_DNA"/>
</dbReference>
<dbReference type="RefSeq" id="WP_129524064.1">
    <property type="nucleotide sequence ID" value="NZ_SDPV01000001.1"/>
</dbReference>
<protein>
    <submittedName>
        <fullName evidence="2">Uncharacterized protein</fullName>
    </submittedName>
</protein>
<proteinExistence type="predicted"/>
<keyword evidence="1" id="KW-0472">Membrane</keyword>